<keyword evidence="2" id="KW-0547">Nucleotide-binding</keyword>
<sequence length="278" mass="31977">MIIVLLGSHTDVKVSCGNTIFGQNVFSESPSSLHLFERHDGMVMERRVVLINTPDLFSPAFSPDEQDIRRRFNQSCPEPHALLLVFKSGTFTEQDRDTLKLINLIFGEGSSEYVIVIFMHEEQEYVSIKESDTESVKSLLKTSRHPHHHLQRNGDQSQVQKLLESIEKMVEENKGHRLKIPEDLRPFLMKEDTVCQTTNKIHKGFSRRACSVNHTASEGQRVLVMMSPRQPKWKTKNTKKINHSKPVKAVLLGMNMVFLCPNREDRELKICTFPLLLE</sequence>
<evidence type="ECO:0000256" key="1">
    <source>
        <dbReference type="ARBA" id="ARBA00008535"/>
    </source>
</evidence>
<evidence type="ECO:0000256" key="3">
    <source>
        <dbReference type="ARBA" id="ARBA00023134"/>
    </source>
</evidence>
<dbReference type="InterPro" id="IPR045058">
    <property type="entry name" value="GIMA/IAN/Toc"/>
</dbReference>
<dbReference type="Pfam" id="PF04548">
    <property type="entry name" value="AIG1"/>
    <property type="match status" value="1"/>
</dbReference>
<keyword evidence="3" id="KW-0342">GTP-binding</keyword>
<comment type="caution">
    <text evidence="5">The sequence shown here is derived from an EMBL/GenBank/DDBJ whole genome shotgun (WGS) entry which is preliminary data.</text>
</comment>
<evidence type="ECO:0000256" key="2">
    <source>
        <dbReference type="ARBA" id="ARBA00022741"/>
    </source>
</evidence>
<proteinExistence type="inferred from homology"/>
<organism evidence="5 6">
    <name type="scientific">Onychostoma macrolepis</name>
    <dbReference type="NCBI Taxonomy" id="369639"/>
    <lineage>
        <taxon>Eukaryota</taxon>
        <taxon>Metazoa</taxon>
        <taxon>Chordata</taxon>
        <taxon>Craniata</taxon>
        <taxon>Vertebrata</taxon>
        <taxon>Euteleostomi</taxon>
        <taxon>Actinopterygii</taxon>
        <taxon>Neopterygii</taxon>
        <taxon>Teleostei</taxon>
        <taxon>Ostariophysi</taxon>
        <taxon>Cypriniformes</taxon>
        <taxon>Cyprinidae</taxon>
        <taxon>Acrossocheilinae</taxon>
        <taxon>Onychostoma</taxon>
    </lineage>
</organism>
<dbReference type="GO" id="GO:0005525">
    <property type="term" value="F:GTP binding"/>
    <property type="evidence" value="ECO:0007669"/>
    <property type="project" value="UniProtKB-KW"/>
</dbReference>
<evidence type="ECO:0000259" key="4">
    <source>
        <dbReference type="Pfam" id="PF04548"/>
    </source>
</evidence>
<evidence type="ECO:0000313" key="5">
    <source>
        <dbReference type="EMBL" id="KAF4116600.1"/>
    </source>
</evidence>
<evidence type="ECO:0000313" key="6">
    <source>
        <dbReference type="Proteomes" id="UP000579812"/>
    </source>
</evidence>
<dbReference type="EMBL" id="JAAMOB010000003">
    <property type="protein sequence ID" value="KAF4116600.1"/>
    <property type="molecule type" value="Genomic_DNA"/>
</dbReference>
<dbReference type="InterPro" id="IPR027417">
    <property type="entry name" value="P-loop_NTPase"/>
</dbReference>
<name>A0A7J6DBH2_9TELE</name>
<keyword evidence="6" id="KW-1185">Reference proteome</keyword>
<dbReference type="Gene3D" id="3.40.50.300">
    <property type="entry name" value="P-loop containing nucleotide triphosphate hydrolases"/>
    <property type="match status" value="1"/>
</dbReference>
<dbReference type="PANTHER" id="PTHR10903">
    <property type="entry name" value="GTPASE, IMAP FAMILY MEMBER-RELATED"/>
    <property type="match status" value="1"/>
</dbReference>
<dbReference type="PANTHER" id="PTHR10903:SF170">
    <property type="entry name" value="GTPASE IMAP FAMILY MEMBER 7"/>
    <property type="match status" value="1"/>
</dbReference>
<reference evidence="5 6" key="1">
    <citation type="submission" date="2020-04" db="EMBL/GenBank/DDBJ databases">
        <title>Chromosome-level genome assembly of a cyprinid fish Onychostoma macrolepis by integration of Nanopore Sequencing, Bionano and Hi-C technology.</title>
        <authorList>
            <person name="Wang D."/>
        </authorList>
    </citation>
    <scope>NUCLEOTIDE SEQUENCE [LARGE SCALE GENOMIC DNA]</scope>
    <source>
        <strain evidence="5">SWU-2019</strain>
        <tissue evidence="5">Muscle</tissue>
    </source>
</reference>
<comment type="similarity">
    <text evidence="1">Belongs to the TRAFAC class TrmE-Era-EngA-EngB-Septin-like GTPase superfamily. AIG1/Toc34/Toc159-like paraseptin GTPase family. IAN subfamily.</text>
</comment>
<gene>
    <name evidence="5" type="ORF">G5714_004089</name>
</gene>
<dbReference type="AlphaFoldDB" id="A0A7J6DBH2"/>
<dbReference type="SUPFAM" id="SSF52540">
    <property type="entry name" value="P-loop containing nucleoside triphosphate hydrolases"/>
    <property type="match status" value="1"/>
</dbReference>
<protein>
    <recommendedName>
        <fullName evidence="4">AIG1-type G domain-containing protein</fullName>
    </recommendedName>
</protein>
<dbReference type="Proteomes" id="UP000579812">
    <property type="component" value="Unassembled WGS sequence"/>
</dbReference>
<accession>A0A7J6DBH2</accession>
<feature type="domain" description="AIG1-type G" evidence="4">
    <location>
        <begin position="3"/>
        <end position="177"/>
    </location>
</feature>
<dbReference type="InterPro" id="IPR006703">
    <property type="entry name" value="G_AIG1"/>
</dbReference>